<evidence type="ECO:0000313" key="4">
    <source>
        <dbReference type="EMBL" id="SMF09021.1"/>
    </source>
</evidence>
<dbReference type="GeneID" id="95552279"/>
<sequence length="349" mass="36768">MILNKVTDLIGNTPILSIAVPAKHARLLLKIEKNNPGGSMKDRMARNMIVAALKSGRLSPGGVVVESSSGNTGIGLAIAAVEFGLRFIAVVDHHAAPDKIAVMRALGAEIRYVEGQYREDEVAVVERQRMAAELAGQIPGAVFMNQSDNAANAGAYADFVREVVAEVGGVDAYVGCVGTGGSMTGIAHGLKVHNPQTKTIAVEPDGSIVFGQPGHPYYQSGTGTPAGDTVGLVLDYSCIDMGVQVSDAQAFETARYLARRTGLLVGGSTGGVVYKALEFIHGGLIGGNVLAAVADGGEKYLHTVFSENWLEERNLLDPTVWEQLDTWLGQEQLAEAPRDVPRLHAVQAA</sequence>
<name>A0A1X7D5G0_TRICW</name>
<dbReference type="InterPro" id="IPR001216">
    <property type="entry name" value="P-phosphate_BS"/>
</dbReference>
<keyword evidence="5" id="KW-1185">Reference proteome</keyword>
<dbReference type="InterPro" id="IPR001926">
    <property type="entry name" value="TrpB-like_PALP"/>
</dbReference>
<dbReference type="Pfam" id="PF00291">
    <property type="entry name" value="PALP"/>
    <property type="match status" value="1"/>
</dbReference>
<evidence type="ECO:0000256" key="2">
    <source>
        <dbReference type="ARBA" id="ARBA00022898"/>
    </source>
</evidence>
<evidence type="ECO:0000259" key="3">
    <source>
        <dbReference type="Pfam" id="PF00291"/>
    </source>
</evidence>
<dbReference type="EMBL" id="FXAH01000002">
    <property type="protein sequence ID" value="SMF09021.1"/>
    <property type="molecule type" value="Genomic_DNA"/>
</dbReference>
<dbReference type="STRING" id="28094.SAMN06295900_102401"/>
<dbReference type="Proteomes" id="UP000192911">
    <property type="component" value="Unassembled WGS sequence"/>
</dbReference>
<evidence type="ECO:0000256" key="1">
    <source>
        <dbReference type="ARBA" id="ARBA00001933"/>
    </source>
</evidence>
<dbReference type="GO" id="GO:0006535">
    <property type="term" value="P:cysteine biosynthetic process from serine"/>
    <property type="evidence" value="ECO:0007669"/>
    <property type="project" value="InterPro"/>
</dbReference>
<evidence type="ECO:0000313" key="5">
    <source>
        <dbReference type="Proteomes" id="UP000192911"/>
    </source>
</evidence>
<dbReference type="PANTHER" id="PTHR10314">
    <property type="entry name" value="CYSTATHIONINE BETA-SYNTHASE"/>
    <property type="match status" value="1"/>
</dbReference>
<keyword evidence="2" id="KW-0663">Pyridoxal phosphate</keyword>
<proteinExistence type="predicted"/>
<reference evidence="5" key="1">
    <citation type="submission" date="2017-04" db="EMBL/GenBank/DDBJ databases">
        <authorList>
            <person name="Varghese N."/>
            <person name="Submissions S."/>
        </authorList>
    </citation>
    <scope>NUCLEOTIDE SEQUENCE [LARGE SCALE GENOMIC DNA]</scope>
    <source>
        <strain evidence="5">Ballard 720</strain>
    </source>
</reference>
<dbReference type="SUPFAM" id="SSF53686">
    <property type="entry name" value="Tryptophan synthase beta subunit-like PLP-dependent enzymes"/>
    <property type="match status" value="1"/>
</dbReference>
<dbReference type="Gene3D" id="3.40.50.1100">
    <property type="match status" value="2"/>
</dbReference>
<dbReference type="InterPro" id="IPR050214">
    <property type="entry name" value="Cys_Synth/Cystath_Beta-Synth"/>
</dbReference>
<organism evidence="4 5">
    <name type="scientific">Trinickia caryophylli</name>
    <name type="common">Paraburkholderia caryophylli</name>
    <dbReference type="NCBI Taxonomy" id="28094"/>
    <lineage>
        <taxon>Bacteria</taxon>
        <taxon>Pseudomonadati</taxon>
        <taxon>Pseudomonadota</taxon>
        <taxon>Betaproteobacteria</taxon>
        <taxon>Burkholderiales</taxon>
        <taxon>Burkholderiaceae</taxon>
        <taxon>Trinickia</taxon>
    </lineage>
</organism>
<dbReference type="InterPro" id="IPR036052">
    <property type="entry name" value="TrpB-like_PALP_sf"/>
</dbReference>
<dbReference type="RefSeq" id="WP_085225186.1">
    <property type="nucleotide sequence ID" value="NZ_BSQD01000002.1"/>
</dbReference>
<protein>
    <submittedName>
        <fullName evidence="4">Cystathionine beta-synthase</fullName>
    </submittedName>
</protein>
<feature type="domain" description="Tryptophan synthase beta chain-like PALP" evidence="3">
    <location>
        <begin position="6"/>
        <end position="292"/>
    </location>
</feature>
<dbReference type="AlphaFoldDB" id="A0A1X7D5G0"/>
<dbReference type="PROSITE" id="PS00901">
    <property type="entry name" value="CYS_SYNTHASE"/>
    <property type="match status" value="1"/>
</dbReference>
<accession>A0A1X7D5G0</accession>
<dbReference type="CDD" id="cd01561">
    <property type="entry name" value="CBS_like"/>
    <property type="match status" value="1"/>
</dbReference>
<comment type="cofactor">
    <cofactor evidence="1">
        <name>pyridoxal 5'-phosphate</name>
        <dbReference type="ChEBI" id="CHEBI:597326"/>
    </cofactor>
</comment>
<gene>
    <name evidence="4" type="ORF">SAMN06295900_102401</name>
</gene>
<dbReference type="OrthoDB" id="9805733at2"/>
<dbReference type="GO" id="GO:0016765">
    <property type="term" value="F:transferase activity, transferring alkyl or aryl (other than methyl) groups"/>
    <property type="evidence" value="ECO:0007669"/>
    <property type="project" value="UniProtKB-ARBA"/>
</dbReference>